<dbReference type="PANTHER" id="PTHR47894:SF1">
    <property type="entry name" value="HTH-TYPE TRANSCRIPTIONAL REGULATOR VQSM"/>
    <property type="match status" value="1"/>
</dbReference>
<sequence length="328" mass="37497">MASVSIAYLQSVLHYLHDLGIEPPAHNANMALSNSDSAHEVTMEHYVDLLNCGALLSEQSLFGFELGKRIQAKDYGVLGYLVESCENLEQAIEALIRFDSLVADIGETEVSHLDQQIQLDWHVKSDDCKQMVLRNTTAWVATVRKILGEHYQPDEITFTFNLSHNERLTLSNWFNCNVTTNAIKNSIVFSKALLSIPFTSENKAMFQALIQVSEKELQARQPNENIKEQVILLLKAKSSLKHCDQNRIAAALFMSPRTLQRKLKHQNTNFIELLTDERKSRVDFLLTQHTIAETAYELGFHEQSSFTHAFKKWFSTTPLRYQKLLLKK</sequence>
<evidence type="ECO:0000313" key="5">
    <source>
        <dbReference type="EMBL" id="MEI4551380.1"/>
    </source>
</evidence>
<dbReference type="Gene3D" id="1.10.10.60">
    <property type="entry name" value="Homeodomain-like"/>
    <property type="match status" value="1"/>
</dbReference>
<keyword evidence="6" id="KW-1185">Reference proteome</keyword>
<dbReference type="SMART" id="SM00342">
    <property type="entry name" value="HTH_ARAC"/>
    <property type="match status" value="1"/>
</dbReference>
<reference evidence="5 6" key="1">
    <citation type="submission" date="2023-12" db="EMBL/GenBank/DDBJ databases">
        <title>Friends and Foes: Symbiotic and Algicidal bacterial influence on Karenia brevis blooms.</title>
        <authorList>
            <person name="Fei C."/>
            <person name="Mohamed A.R."/>
            <person name="Booker A."/>
            <person name="Arshad M."/>
            <person name="Klass S."/>
            <person name="Ahn S."/>
            <person name="Gilbert P.M."/>
            <person name="Heil C.A."/>
            <person name="Martinez J.M."/>
            <person name="Amin S.A."/>
        </authorList>
    </citation>
    <scope>NUCLEOTIDE SEQUENCE [LARGE SCALE GENOMIC DNA]</scope>
    <source>
        <strain evidence="5 6">CE15</strain>
    </source>
</reference>
<accession>A0ABU8EXB8</accession>
<organism evidence="5 6">
    <name type="scientific">Pseudoalteromonas spongiae</name>
    <dbReference type="NCBI Taxonomy" id="298657"/>
    <lineage>
        <taxon>Bacteria</taxon>
        <taxon>Pseudomonadati</taxon>
        <taxon>Pseudomonadota</taxon>
        <taxon>Gammaproteobacteria</taxon>
        <taxon>Alteromonadales</taxon>
        <taxon>Pseudoalteromonadaceae</taxon>
        <taxon>Pseudoalteromonas</taxon>
    </lineage>
</organism>
<evidence type="ECO:0000256" key="3">
    <source>
        <dbReference type="ARBA" id="ARBA00023163"/>
    </source>
</evidence>
<keyword evidence="2" id="KW-0238">DNA-binding</keyword>
<dbReference type="Proteomes" id="UP001382455">
    <property type="component" value="Unassembled WGS sequence"/>
</dbReference>
<evidence type="ECO:0000256" key="1">
    <source>
        <dbReference type="ARBA" id="ARBA00023015"/>
    </source>
</evidence>
<dbReference type="InterPro" id="IPR032687">
    <property type="entry name" value="AraC-type_N"/>
</dbReference>
<gene>
    <name evidence="5" type="ORF">WAE96_17020</name>
</gene>
<feature type="domain" description="HTH araC/xylS-type" evidence="4">
    <location>
        <begin position="228"/>
        <end position="324"/>
    </location>
</feature>
<dbReference type="Pfam" id="PF12625">
    <property type="entry name" value="Arabinose_bd"/>
    <property type="match status" value="1"/>
</dbReference>
<proteinExistence type="predicted"/>
<dbReference type="InterPro" id="IPR018060">
    <property type="entry name" value="HTH_AraC"/>
</dbReference>
<keyword evidence="1" id="KW-0805">Transcription regulation</keyword>
<evidence type="ECO:0000256" key="2">
    <source>
        <dbReference type="ARBA" id="ARBA00023125"/>
    </source>
</evidence>
<protein>
    <submittedName>
        <fullName evidence="5">AraC family transcriptional regulator ligand-binding domain-containing protein</fullName>
    </submittedName>
</protein>
<dbReference type="EMBL" id="JBAWKS010000002">
    <property type="protein sequence ID" value="MEI4551380.1"/>
    <property type="molecule type" value="Genomic_DNA"/>
</dbReference>
<dbReference type="PROSITE" id="PS01124">
    <property type="entry name" value="HTH_ARAC_FAMILY_2"/>
    <property type="match status" value="1"/>
</dbReference>
<evidence type="ECO:0000313" key="6">
    <source>
        <dbReference type="Proteomes" id="UP001382455"/>
    </source>
</evidence>
<keyword evidence="3" id="KW-0804">Transcription</keyword>
<dbReference type="PANTHER" id="PTHR47894">
    <property type="entry name" value="HTH-TYPE TRANSCRIPTIONAL REGULATOR GADX"/>
    <property type="match status" value="1"/>
</dbReference>
<comment type="caution">
    <text evidence="5">The sequence shown here is derived from an EMBL/GenBank/DDBJ whole genome shotgun (WGS) entry which is preliminary data.</text>
</comment>
<evidence type="ECO:0000259" key="4">
    <source>
        <dbReference type="PROSITE" id="PS01124"/>
    </source>
</evidence>
<name>A0ABU8EXB8_9GAMM</name>
<dbReference type="PRINTS" id="PR00032">
    <property type="entry name" value="HTHARAC"/>
</dbReference>
<dbReference type="Pfam" id="PF12833">
    <property type="entry name" value="HTH_18"/>
    <property type="match status" value="1"/>
</dbReference>
<dbReference type="SUPFAM" id="SSF46689">
    <property type="entry name" value="Homeodomain-like"/>
    <property type="match status" value="1"/>
</dbReference>
<dbReference type="RefSeq" id="WP_336436366.1">
    <property type="nucleotide sequence ID" value="NZ_JBAWKS010000002.1"/>
</dbReference>
<dbReference type="InterPro" id="IPR009057">
    <property type="entry name" value="Homeodomain-like_sf"/>
</dbReference>
<dbReference type="InterPro" id="IPR020449">
    <property type="entry name" value="Tscrpt_reg_AraC-type_HTH"/>
</dbReference>